<dbReference type="SUPFAM" id="SSF82671">
    <property type="entry name" value="SEA domain"/>
    <property type="match status" value="1"/>
</dbReference>
<feature type="region of interest" description="Disordered" evidence="1">
    <location>
        <begin position="190"/>
        <end position="213"/>
    </location>
</feature>
<feature type="domain" description="SEA" evidence="3">
    <location>
        <begin position="30"/>
        <end position="140"/>
    </location>
</feature>
<gene>
    <name evidence="4" type="ORF">OS493_025479</name>
</gene>
<protein>
    <recommendedName>
        <fullName evidence="3">SEA domain-containing protein</fullName>
    </recommendedName>
</protein>
<keyword evidence="2" id="KW-0472">Membrane</keyword>
<dbReference type="OrthoDB" id="5972040at2759"/>
<keyword evidence="2" id="KW-1133">Transmembrane helix</keyword>
<reference evidence="4" key="1">
    <citation type="submission" date="2023-01" db="EMBL/GenBank/DDBJ databases">
        <title>Genome assembly of the deep-sea coral Lophelia pertusa.</title>
        <authorList>
            <person name="Herrera S."/>
            <person name="Cordes E."/>
        </authorList>
    </citation>
    <scope>NUCLEOTIDE SEQUENCE</scope>
    <source>
        <strain evidence="4">USNM1676648</strain>
        <tissue evidence="4">Polyp</tissue>
    </source>
</reference>
<feature type="transmembrane region" description="Helical" evidence="2">
    <location>
        <begin position="149"/>
        <end position="172"/>
    </location>
</feature>
<dbReference type="EMBL" id="MU827322">
    <property type="protein sequence ID" value="KAJ7356370.1"/>
    <property type="molecule type" value="Genomic_DNA"/>
</dbReference>
<keyword evidence="5" id="KW-1185">Reference proteome</keyword>
<dbReference type="Gene3D" id="3.30.70.960">
    <property type="entry name" value="SEA domain"/>
    <property type="match status" value="1"/>
</dbReference>
<evidence type="ECO:0000256" key="2">
    <source>
        <dbReference type="SAM" id="Phobius"/>
    </source>
</evidence>
<sequence length="236" mass="26294">MSASVNLETTLSVIYTKDPEEPTSPEHLGPSQIWAATFTIENRTFSPELTNSSSETFQELATDLEVLLNYVFKDISGFLYVKVTSFEKGSIVCNFFIHTKLESSATAEDFVKVLVAAANGGKTGNYHITNIAVKDTVGAVKGEKPKDKFLLKVFGVAAFAGVVVLIIVVIVYKTIKRKRREREGQKDTYDVYPLNDFNSPNTEVEERKPALGKTRQANYAEMEEEGDEITPFYKPD</sequence>
<evidence type="ECO:0000313" key="4">
    <source>
        <dbReference type="EMBL" id="KAJ7356370.1"/>
    </source>
</evidence>
<dbReference type="Pfam" id="PF01390">
    <property type="entry name" value="SEA"/>
    <property type="match status" value="1"/>
</dbReference>
<comment type="caution">
    <text evidence="4">The sequence shown here is derived from an EMBL/GenBank/DDBJ whole genome shotgun (WGS) entry which is preliminary data.</text>
</comment>
<evidence type="ECO:0000256" key="1">
    <source>
        <dbReference type="SAM" id="MobiDB-lite"/>
    </source>
</evidence>
<keyword evidence="2" id="KW-0812">Transmembrane</keyword>
<dbReference type="InterPro" id="IPR036364">
    <property type="entry name" value="SEA_dom_sf"/>
</dbReference>
<accession>A0A9W9YLE3</accession>
<dbReference type="PROSITE" id="PS50024">
    <property type="entry name" value="SEA"/>
    <property type="match status" value="1"/>
</dbReference>
<dbReference type="Proteomes" id="UP001163046">
    <property type="component" value="Unassembled WGS sequence"/>
</dbReference>
<evidence type="ECO:0000313" key="5">
    <source>
        <dbReference type="Proteomes" id="UP001163046"/>
    </source>
</evidence>
<dbReference type="AlphaFoldDB" id="A0A9W9YLE3"/>
<dbReference type="InterPro" id="IPR000082">
    <property type="entry name" value="SEA_dom"/>
</dbReference>
<name>A0A9W9YLE3_9CNID</name>
<evidence type="ECO:0000259" key="3">
    <source>
        <dbReference type="PROSITE" id="PS50024"/>
    </source>
</evidence>
<dbReference type="SMART" id="SM00200">
    <property type="entry name" value="SEA"/>
    <property type="match status" value="1"/>
</dbReference>
<organism evidence="4 5">
    <name type="scientific">Desmophyllum pertusum</name>
    <dbReference type="NCBI Taxonomy" id="174260"/>
    <lineage>
        <taxon>Eukaryota</taxon>
        <taxon>Metazoa</taxon>
        <taxon>Cnidaria</taxon>
        <taxon>Anthozoa</taxon>
        <taxon>Hexacorallia</taxon>
        <taxon>Scleractinia</taxon>
        <taxon>Caryophylliina</taxon>
        <taxon>Caryophylliidae</taxon>
        <taxon>Desmophyllum</taxon>
    </lineage>
</organism>
<proteinExistence type="predicted"/>